<gene>
    <name evidence="7" type="ORF">CP557_21250</name>
</gene>
<evidence type="ECO:0000313" key="8">
    <source>
        <dbReference type="Proteomes" id="UP000219689"/>
    </source>
</evidence>
<dbReference type="PANTHER" id="PTHR33452:SF1">
    <property type="entry name" value="INNER MEMBRANE PROTEIN YPHA-RELATED"/>
    <property type="match status" value="1"/>
</dbReference>
<comment type="caution">
    <text evidence="7">The sequence shown here is derived from an EMBL/GenBank/DDBJ whole genome shotgun (WGS) entry which is preliminary data.</text>
</comment>
<dbReference type="EMBL" id="NXNI01000002">
    <property type="protein sequence ID" value="PCR88997.1"/>
    <property type="molecule type" value="Genomic_DNA"/>
</dbReference>
<keyword evidence="8" id="KW-1185">Reference proteome</keyword>
<reference evidence="7 8" key="1">
    <citation type="submission" date="2017-09" db="EMBL/GenBank/DDBJ databases">
        <title>Genome sequences of Natrinema ejinorence JCM 13890T.</title>
        <authorList>
            <person name="Roh S.W."/>
            <person name="Kim Y.B."/>
            <person name="Kim J.Y."/>
        </authorList>
    </citation>
    <scope>NUCLEOTIDE SEQUENCE [LARGE SCALE GENOMIC DNA]</scope>
    <source>
        <strain evidence="7 8">JCM 13890</strain>
    </source>
</reference>
<evidence type="ECO:0000313" key="7">
    <source>
        <dbReference type="EMBL" id="PCR88997.1"/>
    </source>
</evidence>
<comment type="subcellular location">
    <subcellularLocation>
        <location evidence="1">Cell membrane</location>
        <topology evidence="1">Multi-pass membrane protein</topology>
    </subcellularLocation>
</comment>
<dbReference type="PANTHER" id="PTHR33452">
    <property type="entry name" value="OXIDOREDUCTASE CATD-RELATED"/>
    <property type="match status" value="1"/>
</dbReference>
<dbReference type="GO" id="GO:0005886">
    <property type="term" value="C:plasma membrane"/>
    <property type="evidence" value="ECO:0007669"/>
    <property type="project" value="UniProtKB-SubCell"/>
</dbReference>
<evidence type="ECO:0000256" key="3">
    <source>
        <dbReference type="ARBA" id="ARBA00022692"/>
    </source>
</evidence>
<keyword evidence="5 6" id="KW-0472">Membrane</keyword>
<dbReference type="InterPro" id="IPR051907">
    <property type="entry name" value="DoxX-like_oxidoreductase"/>
</dbReference>
<keyword evidence="2" id="KW-1003">Cell membrane</keyword>
<evidence type="ECO:0000256" key="2">
    <source>
        <dbReference type="ARBA" id="ARBA00022475"/>
    </source>
</evidence>
<protein>
    <submittedName>
        <fullName evidence="7">DoxX family protein</fullName>
    </submittedName>
</protein>
<evidence type="ECO:0000256" key="4">
    <source>
        <dbReference type="ARBA" id="ARBA00022989"/>
    </source>
</evidence>
<dbReference type="Pfam" id="PF07681">
    <property type="entry name" value="DoxX"/>
    <property type="match status" value="1"/>
</dbReference>
<dbReference type="RefSeq" id="WP_097382014.1">
    <property type="nucleotide sequence ID" value="NZ_NXNI01000002.1"/>
</dbReference>
<sequence length="142" mass="14923">MIGQLAESHEEPVYSVVRALIGVLFMQHGLQKVFGLFGGVDGSGGTVSLNSLYGIAGIVELLGGLLIVIGVGTRLVAVITAGEMVTAQVLEHLPNGLIPIENGGELGLLYIASFLLLIVYGSGQYSIDRLIRGHEQSNYSSN</sequence>
<feature type="transmembrane region" description="Helical" evidence="6">
    <location>
        <begin position="107"/>
        <end position="127"/>
    </location>
</feature>
<evidence type="ECO:0000256" key="5">
    <source>
        <dbReference type="ARBA" id="ARBA00023136"/>
    </source>
</evidence>
<dbReference type="Proteomes" id="UP000219689">
    <property type="component" value="Unassembled WGS sequence"/>
</dbReference>
<evidence type="ECO:0000256" key="6">
    <source>
        <dbReference type="SAM" id="Phobius"/>
    </source>
</evidence>
<organism evidence="7 8">
    <name type="scientific">Natrinema ejinorense</name>
    <dbReference type="NCBI Taxonomy" id="373386"/>
    <lineage>
        <taxon>Archaea</taxon>
        <taxon>Methanobacteriati</taxon>
        <taxon>Methanobacteriota</taxon>
        <taxon>Stenosarchaea group</taxon>
        <taxon>Halobacteria</taxon>
        <taxon>Halobacteriales</taxon>
        <taxon>Natrialbaceae</taxon>
        <taxon>Natrinema</taxon>
    </lineage>
</organism>
<dbReference type="OrthoDB" id="170340at2157"/>
<feature type="transmembrane region" description="Helical" evidence="6">
    <location>
        <begin position="51"/>
        <end position="71"/>
    </location>
</feature>
<evidence type="ECO:0000256" key="1">
    <source>
        <dbReference type="ARBA" id="ARBA00004651"/>
    </source>
</evidence>
<dbReference type="InterPro" id="IPR032808">
    <property type="entry name" value="DoxX"/>
</dbReference>
<feature type="transmembrane region" description="Helical" evidence="6">
    <location>
        <begin position="12"/>
        <end position="30"/>
    </location>
</feature>
<keyword evidence="4 6" id="KW-1133">Transmembrane helix</keyword>
<dbReference type="AlphaFoldDB" id="A0A2A5QQ87"/>
<keyword evidence="3 6" id="KW-0812">Transmembrane</keyword>
<accession>A0A2A5QQ87</accession>
<name>A0A2A5QQ87_9EURY</name>
<proteinExistence type="predicted"/>